<dbReference type="AlphaFoldDB" id="A0A3B6GPS2"/>
<dbReference type="EnsemblPlants" id="TraesCS3D02G121100.1">
    <property type="protein sequence ID" value="TraesCS3D02G121100.1.cds1"/>
    <property type="gene ID" value="TraesCS3D02G121100"/>
</dbReference>
<dbReference type="Gramene" id="TraesWEE_scaffold_151070_01G000100.1">
    <property type="protein sequence ID" value="TraesWEE_scaffold_151070_01G000100.1"/>
    <property type="gene ID" value="TraesWEE_scaffold_151070_01G000100"/>
</dbReference>
<dbReference type="Gramene" id="TraesROB_scaffold_183804_01G000100.1">
    <property type="protein sequence ID" value="TraesROB_scaffold_183804_01G000100.1"/>
    <property type="gene ID" value="TraesROB_scaffold_183804_01G000100"/>
</dbReference>
<keyword evidence="3" id="KW-1185">Reference proteome</keyword>
<evidence type="ECO:0000313" key="2">
    <source>
        <dbReference type="EnsemblPlants" id="TraesCS3D02G121100.1.cds1"/>
    </source>
</evidence>
<protein>
    <submittedName>
        <fullName evidence="2">Uncharacterized protein</fullName>
    </submittedName>
</protein>
<sequence>MTSSPNEHGGGEDHVPAAAATEAPQKAPEASPDSCDFPACLSREAAMAVWKENPRSHSFHAWLWESWIKGGGTCPACRRELPTPCDDPEQDLYAVHPLMRSKYEKLRYTLEYRDGSRDMYQEDGQVVKYTS</sequence>
<evidence type="ECO:0000256" key="1">
    <source>
        <dbReference type="SAM" id="MobiDB-lite"/>
    </source>
</evidence>
<dbReference type="Gramene" id="TraesCAD_scaffold_165923_01G000100.1">
    <property type="protein sequence ID" value="TraesCAD_scaffold_165923_01G000100.1"/>
    <property type="gene ID" value="TraesCAD_scaffold_165923_01G000100"/>
</dbReference>
<name>A0A3B6GPS2_WHEAT</name>
<feature type="region of interest" description="Disordered" evidence="1">
    <location>
        <begin position="1"/>
        <end position="34"/>
    </location>
</feature>
<dbReference type="Gramene" id="TraesCS3D02G121100.1">
    <property type="protein sequence ID" value="TraesCS3D02G121100.1.cds1"/>
    <property type="gene ID" value="TraesCS3D02G121100"/>
</dbReference>
<dbReference type="Gramene" id="TraesRN3D0100268300.1">
    <property type="protein sequence ID" value="TraesRN3D0100268300.1"/>
    <property type="gene ID" value="TraesRN3D0100268300"/>
</dbReference>
<dbReference type="InterPro" id="IPR013083">
    <property type="entry name" value="Znf_RING/FYVE/PHD"/>
</dbReference>
<dbReference type="Proteomes" id="UP000019116">
    <property type="component" value="Chromosome 3D"/>
</dbReference>
<proteinExistence type="predicted"/>
<dbReference type="Gramene" id="TraesCS3D03G0252200.1">
    <property type="protein sequence ID" value="TraesCS3D03G0252200.1.CDS1"/>
    <property type="gene ID" value="TraesCS3D03G0252200"/>
</dbReference>
<reference evidence="2" key="1">
    <citation type="submission" date="2018-08" db="EMBL/GenBank/DDBJ databases">
        <authorList>
            <person name="Rossello M."/>
        </authorList>
    </citation>
    <scope>NUCLEOTIDE SEQUENCE [LARGE SCALE GENOMIC DNA]</scope>
    <source>
        <strain evidence="2">cv. Chinese Spring</strain>
    </source>
</reference>
<dbReference type="Gene3D" id="3.30.40.10">
    <property type="entry name" value="Zinc/RING finger domain, C3HC4 (zinc finger)"/>
    <property type="match status" value="1"/>
</dbReference>
<evidence type="ECO:0000313" key="3">
    <source>
        <dbReference type="Proteomes" id="UP000019116"/>
    </source>
</evidence>
<reference evidence="2" key="2">
    <citation type="submission" date="2018-10" db="UniProtKB">
        <authorList>
            <consortium name="EnsemblPlants"/>
        </authorList>
    </citation>
    <scope>IDENTIFICATION</scope>
</reference>
<accession>A0A3B6GPS2</accession>
<organism evidence="2">
    <name type="scientific">Triticum aestivum</name>
    <name type="common">Wheat</name>
    <dbReference type="NCBI Taxonomy" id="4565"/>
    <lineage>
        <taxon>Eukaryota</taxon>
        <taxon>Viridiplantae</taxon>
        <taxon>Streptophyta</taxon>
        <taxon>Embryophyta</taxon>
        <taxon>Tracheophyta</taxon>
        <taxon>Spermatophyta</taxon>
        <taxon>Magnoliopsida</taxon>
        <taxon>Liliopsida</taxon>
        <taxon>Poales</taxon>
        <taxon>Poaceae</taxon>
        <taxon>BOP clade</taxon>
        <taxon>Pooideae</taxon>
        <taxon>Triticodae</taxon>
        <taxon>Triticeae</taxon>
        <taxon>Triticinae</taxon>
        <taxon>Triticum</taxon>
    </lineage>
</organism>
<feature type="compositionally biased region" description="Low complexity" evidence="1">
    <location>
        <begin position="16"/>
        <end position="30"/>
    </location>
</feature>
<dbReference type="SUPFAM" id="SSF57850">
    <property type="entry name" value="RING/U-box"/>
    <property type="match status" value="1"/>
</dbReference>
<dbReference type="Gramene" id="TraesCLE_scaffold_037180_01G000100.1">
    <property type="protein sequence ID" value="TraesCLE_scaffold_037180_01G000100.1"/>
    <property type="gene ID" value="TraesCLE_scaffold_037180_01G000100"/>
</dbReference>